<organism evidence="1">
    <name type="scientific">marine sediment metagenome</name>
    <dbReference type="NCBI Taxonomy" id="412755"/>
    <lineage>
        <taxon>unclassified sequences</taxon>
        <taxon>metagenomes</taxon>
        <taxon>ecological metagenomes</taxon>
    </lineage>
</organism>
<name>A0A0F8X1L4_9ZZZZ</name>
<feature type="non-terminal residue" evidence="1">
    <location>
        <position position="364"/>
    </location>
</feature>
<accession>A0A0F8X1L4</accession>
<evidence type="ECO:0000313" key="1">
    <source>
        <dbReference type="EMBL" id="KKK62808.1"/>
    </source>
</evidence>
<comment type="caution">
    <text evidence="1">The sequence shown here is derived from an EMBL/GenBank/DDBJ whole genome shotgun (WGS) entry which is preliminary data.</text>
</comment>
<dbReference type="EMBL" id="LAZR01061819">
    <property type="protein sequence ID" value="KKK62808.1"/>
    <property type="molecule type" value="Genomic_DNA"/>
</dbReference>
<protein>
    <submittedName>
        <fullName evidence="1">Uncharacterized protein</fullName>
    </submittedName>
</protein>
<feature type="non-terminal residue" evidence="1">
    <location>
        <position position="1"/>
    </location>
</feature>
<gene>
    <name evidence="1" type="ORF">LCGC14_3000630</name>
</gene>
<sequence>KVCTIKHLIKLQRNFQIMNSQDNKEKEPFTLVLEISGVNFSKSMSYRYNGATFYLYPGAYFKNINFIKKELAYINSEEFTGKSLTMKEPLQFETGDKTSSYIITNMDLDLTLKRIELYNEVYAYFEILLKIFGLIFEQFINIKRIFILEKESFRYTLRRVISRKIESVYREKKPYSYTIQDFETQIPNLLAKFNNNSEKNEIKAILYEFIHAKKTNLIELKAIYLWNFLEHLTNVYSKIKNRNLLIDIGKYKILIQKITHSIENVIKTNSSIPPLINSQLLLNEIGRIINSLDLTSKINQPFPITILRAFKKTIRQEVESVLKDSDILVEGYNKQKISEIYINLINNFPGIIQLMKLMCLDLNY</sequence>
<dbReference type="AlphaFoldDB" id="A0A0F8X1L4"/>
<proteinExistence type="predicted"/>
<reference evidence="1" key="1">
    <citation type="journal article" date="2015" name="Nature">
        <title>Complex archaea that bridge the gap between prokaryotes and eukaryotes.</title>
        <authorList>
            <person name="Spang A."/>
            <person name="Saw J.H."/>
            <person name="Jorgensen S.L."/>
            <person name="Zaremba-Niedzwiedzka K."/>
            <person name="Martijn J."/>
            <person name="Lind A.E."/>
            <person name="van Eijk R."/>
            <person name="Schleper C."/>
            <person name="Guy L."/>
            <person name="Ettema T.J."/>
        </authorList>
    </citation>
    <scope>NUCLEOTIDE SEQUENCE</scope>
</reference>